<proteinExistence type="predicted"/>
<evidence type="ECO:0000313" key="1">
    <source>
        <dbReference type="EMBL" id="ASV73010.1"/>
    </source>
</evidence>
<dbReference type="RefSeq" id="WP_157731602.1">
    <property type="nucleotide sequence ID" value="NZ_CP018477.1"/>
</dbReference>
<dbReference type="EMBL" id="CP018477">
    <property type="protein sequence ID" value="ASV73010.1"/>
    <property type="molecule type" value="Genomic_DNA"/>
</dbReference>
<protein>
    <submittedName>
        <fullName evidence="1">Uncharacterized protein</fullName>
    </submittedName>
</protein>
<reference evidence="1 2" key="1">
    <citation type="journal article" name="Front. Microbiol.">
        <title>Sugar Metabolism of the First Thermophilic Planctomycete Thermogutta terrifontis: Comparative Genomic and Transcriptomic Approaches.</title>
        <authorList>
            <person name="Elcheninov A.G."/>
            <person name="Menzel P."/>
            <person name="Gudbergsdottir S.R."/>
            <person name="Slesarev A.I."/>
            <person name="Kadnikov V.V."/>
            <person name="Krogh A."/>
            <person name="Bonch-Osmolovskaya E.A."/>
            <person name="Peng X."/>
            <person name="Kublanov I.V."/>
        </authorList>
    </citation>
    <scope>NUCLEOTIDE SEQUENCE [LARGE SCALE GENOMIC DNA]</scope>
    <source>
        <strain evidence="1 2">R1</strain>
    </source>
</reference>
<keyword evidence="2" id="KW-1185">Reference proteome</keyword>
<sequence length="63" mass="7003">MADTPFCTRANVFSGKEKRLTLLNYGTQVDRADAPTPASFDLWETPWVFASAQTDHRGPDDGE</sequence>
<evidence type="ECO:0000313" key="2">
    <source>
        <dbReference type="Proteomes" id="UP000215086"/>
    </source>
</evidence>
<name>A0A286RAN5_9BACT</name>
<accession>A0A286RAN5</accession>
<dbReference type="KEGG" id="ttf:THTE_0408"/>
<gene>
    <name evidence="1" type="ORF">THTE_0408</name>
</gene>
<dbReference type="AlphaFoldDB" id="A0A286RAN5"/>
<dbReference type="Proteomes" id="UP000215086">
    <property type="component" value="Chromosome"/>
</dbReference>
<organism evidence="1 2">
    <name type="scientific">Thermogutta terrifontis</name>
    <dbReference type="NCBI Taxonomy" id="1331910"/>
    <lineage>
        <taxon>Bacteria</taxon>
        <taxon>Pseudomonadati</taxon>
        <taxon>Planctomycetota</taxon>
        <taxon>Planctomycetia</taxon>
        <taxon>Pirellulales</taxon>
        <taxon>Thermoguttaceae</taxon>
        <taxon>Thermogutta</taxon>
    </lineage>
</organism>